<feature type="chain" id="PRO_5045222227" evidence="2">
    <location>
        <begin position="28"/>
        <end position="451"/>
    </location>
</feature>
<feature type="signal peptide" evidence="2">
    <location>
        <begin position="1"/>
        <end position="27"/>
    </location>
</feature>
<feature type="compositionally biased region" description="Polar residues" evidence="1">
    <location>
        <begin position="297"/>
        <end position="318"/>
    </location>
</feature>
<gene>
    <name evidence="3" type="ORF">ACFSKL_23040</name>
</gene>
<feature type="compositionally biased region" description="Low complexity" evidence="1">
    <location>
        <begin position="393"/>
        <end position="427"/>
    </location>
</feature>
<dbReference type="RefSeq" id="WP_376889770.1">
    <property type="nucleotide sequence ID" value="NZ_JBHUHR010000051.1"/>
</dbReference>
<dbReference type="Proteomes" id="UP001597361">
    <property type="component" value="Unassembled WGS sequence"/>
</dbReference>
<evidence type="ECO:0000256" key="1">
    <source>
        <dbReference type="SAM" id="MobiDB-lite"/>
    </source>
</evidence>
<evidence type="ECO:0000256" key="2">
    <source>
        <dbReference type="SAM" id="SignalP"/>
    </source>
</evidence>
<evidence type="ECO:0000313" key="4">
    <source>
        <dbReference type="Proteomes" id="UP001597361"/>
    </source>
</evidence>
<keyword evidence="4" id="KW-1185">Reference proteome</keyword>
<organism evidence="3 4">
    <name type="scientific">Belliella marina</name>
    <dbReference type="NCBI Taxonomy" id="1644146"/>
    <lineage>
        <taxon>Bacteria</taxon>
        <taxon>Pseudomonadati</taxon>
        <taxon>Bacteroidota</taxon>
        <taxon>Cytophagia</taxon>
        <taxon>Cytophagales</taxon>
        <taxon>Cyclobacteriaceae</taxon>
        <taxon>Belliella</taxon>
    </lineage>
</organism>
<name>A0ABW4VSK7_9BACT</name>
<feature type="region of interest" description="Disordered" evidence="1">
    <location>
        <begin position="260"/>
        <end position="451"/>
    </location>
</feature>
<feature type="compositionally biased region" description="Polar residues" evidence="1">
    <location>
        <begin position="262"/>
        <end position="276"/>
    </location>
</feature>
<keyword evidence="2" id="KW-0732">Signal</keyword>
<proteinExistence type="predicted"/>
<feature type="compositionally biased region" description="Gly residues" evidence="1">
    <location>
        <begin position="428"/>
        <end position="451"/>
    </location>
</feature>
<sequence length="451" mass="47816">MKRLNNFFTLGAGVIVLLSSCSTSYNAMQGGESDDLYFMASDARVATEYAVSNNNPNNFQSLNQTTSDQFEQENFSARNVNPEFIAKYQADSNAGDEGSVYFDDNEVVENNPNVNVYNNYYSNAGNNFNSGFGSPFFNPMMMGGFSPWGMGFSPWGMGGFYDPFWGPGFGMMPGFGFRPGFNMSIGMGFGFGNPWMMRRGFGMGMMGMGGFYDPFFDPFFPRFGMMGWGGGFGYGGFGRPIYVIPGGEYNNRQIVRGARPSRGSSLATAGSRSSGVATPSTSRAAARRDATTGSRSLTSTPSTRNARNDFGSSQNDYYNSARSRSGTAARSAAPSSRNVSSPATDRGASRVGTRSAAPSYRNTAPNTRSTVNTAPSRTTSPSYNRSASPSYNSRSTAPSRSTYSAPSRTSTPTRSTPSYSAPSRSSGGSVGGASRGGGGTSSGGSRGGRGN</sequence>
<evidence type="ECO:0000313" key="3">
    <source>
        <dbReference type="EMBL" id="MFD2037689.1"/>
    </source>
</evidence>
<feature type="compositionally biased region" description="Low complexity" evidence="1">
    <location>
        <begin position="320"/>
        <end position="343"/>
    </location>
</feature>
<dbReference type="PROSITE" id="PS51257">
    <property type="entry name" value="PROKAR_LIPOPROTEIN"/>
    <property type="match status" value="1"/>
</dbReference>
<feature type="compositionally biased region" description="Polar residues" evidence="1">
    <location>
        <begin position="360"/>
        <end position="392"/>
    </location>
</feature>
<accession>A0ABW4VSK7</accession>
<comment type="caution">
    <text evidence="3">The sequence shown here is derived from an EMBL/GenBank/DDBJ whole genome shotgun (WGS) entry which is preliminary data.</text>
</comment>
<dbReference type="EMBL" id="JBHUHR010000051">
    <property type="protein sequence ID" value="MFD2037689.1"/>
    <property type="molecule type" value="Genomic_DNA"/>
</dbReference>
<protein>
    <submittedName>
        <fullName evidence="3">Uncharacterized protein</fullName>
    </submittedName>
</protein>
<reference evidence="4" key="1">
    <citation type="journal article" date="2019" name="Int. J. Syst. Evol. Microbiol.">
        <title>The Global Catalogue of Microorganisms (GCM) 10K type strain sequencing project: providing services to taxonomists for standard genome sequencing and annotation.</title>
        <authorList>
            <consortium name="The Broad Institute Genomics Platform"/>
            <consortium name="The Broad Institute Genome Sequencing Center for Infectious Disease"/>
            <person name="Wu L."/>
            <person name="Ma J."/>
        </authorList>
    </citation>
    <scope>NUCLEOTIDE SEQUENCE [LARGE SCALE GENOMIC DNA]</scope>
    <source>
        <strain evidence="4">CGMCC 1.15180</strain>
    </source>
</reference>